<dbReference type="Pfam" id="PF12275">
    <property type="entry name" value="DUF3616"/>
    <property type="match status" value="1"/>
</dbReference>
<dbReference type="SUPFAM" id="SSF63825">
    <property type="entry name" value="YWTD domain"/>
    <property type="match status" value="1"/>
</dbReference>
<feature type="signal peptide" evidence="1">
    <location>
        <begin position="1"/>
        <end position="23"/>
    </location>
</feature>
<evidence type="ECO:0000256" key="1">
    <source>
        <dbReference type="SAM" id="SignalP"/>
    </source>
</evidence>
<accession>A0A0P6VHB6</accession>
<comment type="caution">
    <text evidence="3">The sequence shown here is derived from an EMBL/GenBank/DDBJ whole genome shotgun (WGS) entry which is preliminary data.</text>
</comment>
<organism evidence="3 4">
    <name type="scientific">Prosthecodimorpha hirschii</name>
    <dbReference type="NCBI Taxonomy" id="665126"/>
    <lineage>
        <taxon>Bacteria</taxon>
        <taxon>Pseudomonadati</taxon>
        <taxon>Pseudomonadota</taxon>
        <taxon>Alphaproteobacteria</taxon>
        <taxon>Hyphomicrobiales</taxon>
        <taxon>Ancalomicrobiaceae</taxon>
        <taxon>Prosthecodimorpha</taxon>
    </lineage>
</organism>
<protein>
    <recommendedName>
        <fullName evidence="2">DUF3616 domain-containing protein</fullName>
    </recommendedName>
</protein>
<dbReference type="InterPro" id="IPR022060">
    <property type="entry name" value="DUF3616"/>
</dbReference>
<dbReference type="AlphaFoldDB" id="A0A0P6VHB6"/>
<dbReference type="EMBL" id="LJYW01000001">
    <property type="protein sequence ID" value="KPL51422.1"/>
    <property type="molecule type" value="Genomic_DNA"/>
</dbReference>
<evidence type="ECO:0000313" key="3">
    <source>
        <dbReference type="EMBL" id="KPL51422.1"/>
    </source>
</evidence>
<keyword evidence="1" id="KW-0732">Signal</keyword>
<proteinExistence type="predicted"/>
<feature type="domain" description="DUF3616" evidence="2">
    <location>
        <begin position="169"/>
        <end position="268"/>
    </location>
</feature>
<reference evidence="3 4" key="2">
    <citation type="submission" date="2015-10" db="EMBL/GenBank/DDBJ databases">
        <title>Draft Genome Sequence of Prosthecomicrobium hirschii ATCC 27832.</title>
        <authorList>
            <person name="Daniel J."/>
            <person name="Givan S.A."/>
            <person name="Brun Y.V."/>
            <person name="Brown P.J."/>
        </authorList>
    </citation>
    <scope>NUCLEOTIDE SEQUENCE [LARGE SCALE GENOMIC DNA]</scope>
    <source>
        <strain evidence="3 4">16</strain>
    </source>
</reference>
<keyword evidence="4" id="KW-1185">Reference proteome</keyword>
<dbReference type="STRING" id="665126.ABB55_03590"/>
<dbReference type="RefSeq" id="WP_054357584.1">
    <property type="nucleotide sequence ID" value="NZ_LJYW01000001.1"/>
</dbReference>
<evidence type="ECO:0000313" key="4">
    <source>
        <dbReference type="Proteomes" id="UP000048984"/>
    </source>
</evidence>
<name>A0A0P6VHB6_9HYPH</name>
<evidence type="ECO:0000259" key="2">
    <source>
        <dbReference type="Pfam" id="PF12275"/>
    </source>
</evidence>
<reference evidence="3 4" key="1">
    <citation type="submission" date="2015-09" db="EMBL/GenBank/DDBJ databases">
        <authorList>
            <person name="Jackson K.R."/>
            <person name="Lunt B.L."/>
            <person name="Fisher J.N.B."/>
            <person name="Gardner A.V."/>
            <person name="Bailey M.E."/>
            <person name="Deus L.M."/>
            <person name="Earl A.S."/>
            <person name="Gibby P.D."/>
            <person name="Hartmann K.A."/>
            <person name="Liu J.E."/>
            <person name="Manci A.M."/>
            <person name="Nielsen D.A."/>
            <person name="Solomon M.B."/>
            <person name="Breakwell D.P."/>
            <person name="Burnett S.H."/>
            <person name="Grose J.H."/>
        </authorList>
    </citation>
    <scope>NUCLEOTIDE SEQUENCE [LARGE SCALE GENOMIC DNA]</scope>
    <source>
        <strain evidence="3 4">16</strain>
    </source>
</reference>
<sequence length="329" mass="33179">MTDVRRLIGLGLATAWLWGAASAAAVPAAAEPESRVFTGMCDASAAVPIDAGHFVVASDEDNVLRVYALSGGAPTATVPLAGFLKTGTRESDLEGAARIGNRIYWIASHGRNSSGKLRTERQRLFATDIVPGGATATFQPVGTPSTGLLPALVAAPALKGFGLDAAAERAPEAEGGLNIEGLAATPDGRLLVGFRNPLVGGKALVVALDNPAEIVAGAAPAIGAVALVALGGRGIRSLERIGDGYLIVAGPTADAGSFALYRWSGGAADPVAVPGVDFGTLRPEALFAVAGSSEIQILSDDGGVKVGGVECKALPVAQQRFRGIAVKVN</sequence>
<gene>
    <name evidence="3" type="ORF">ABB55_03590</name>
</gene>
<feature type="chain" id="PRO_5006131547" description="DUF3616 domain-containing protein" evidence="1">
    <location>
        <begin position="24"/>
        <end position="329"/>
    </location>
</feature>
<dbReference type="Proteomes" id="UP000048984">
    <property type="component" value="Unassembled WGS sequence"/>
</dbReference>